<dbReference type="Proteomes" id="UP000583049">
    <property type="component" value="Unassembled WGS sequence"/>
</dbReference>
<keyword evidence="2" id="KW-0472">Membrane</keyword>
<dbReference type="InterPro" id="IPR010857">
    <property type="entry name" value="Sp38-bd"/>
</dbReference>
<organism evidence="4 5">
    <name type="scientific">Glareola pratincola</name>
    <name type="common">Collared pratincole</name>
    <name type="synonym">Hirundo pratincola</name>
    <dbReference type="NCBI Taxonomy" id="43316"/>
    <lineage>
        <taxon>Eukaryota</taxon>
        <taxon>Metazoa</taxon>
        <taxon>Chordata</taxon>
        <taxon>Craniata</taxon>
        <taxon>Vertebrata</taxon>
        <taxon>Euteleostomi</taxon>
        <taxon>Archelosauria</taxon>
        <taxon>Archosauria</taxon>
        <taxon>Dinosauria</taxon>
        <taxon>Saurischia</taxon>
        <taxon>Theropoda</taxon>
        <taxon>Coelurosauria</taxon>
        <taxon>Aves</taxon>
        <taxon>Neognathae</taxon>
        <taxon>Neoaves</taxon>
        <taxon>Charadriiformes</taxon>
        <taxon>Glareolidae</taxon>
        <taxon>Glareola</taxon>
    </lineage>
</organism>
<accession>A0A7L4MB54</accession>
<dbReference type="InterPro" id="IPR011641">
    <property type="entry name" value="Tyr-kin_ephrin_A/B_rcpt-like"/>
</dbReference>
<feature type="non-terminal residue" evidence="4">
    <location>
        <position position="506"/>
    </location>
</feature>
<protein>
    <submittedName>
        <fullName evidence="4">ZPBP2 protein</fullName>
    </submittedName>
</protein>
<comment type="caution">
    <text evidence="4">The sequence shown here is derived from an EMBL/GenBank/DDBJ whole genome shotgun (WGS) entry which is preliminary data.</text>
</comment>
<name>A0A7L4MB54_GLAPT</name>
<dbReference type="EMBL" id="VWPO01001947">
    <property type="protein sequence ID" value="NXY74907.1"/>
    <property type="molecule type" value="Genomic_DNA"/>
</dbReference>
<keyword evidence="2" id="KW-1133">Transmembrane helix</keyword>
<dbReference type="GO" id="GO:0001669">
    <property type="term" value="C:acrosomal vesicle"/>
    <property type="evidence" value="ECO:0007669"/>
    <property type="project" value="TreeGrafter"/>
</dbReference>
<feature type="transmembrane region" description="Helical" evidence="2">
    <location>
        <begin position="381"/>
        <end position="406"/>
    </location>
</feature>
<dbReference type="InterPro" id="IPR013783">
    <property type="entry name" value="Ig-like_fold"/>
</dbReference>
<keyword evidence="5" id="KW-1185">Reference proteome</keyword>
<dbReference type="Gene3D" id="2.60.40.10">
    <property type="entry name" value="Immunoglobulins"/>
    <property type="match status" value="1"/>
</dbReference>
<evidence type="ECO:0000259" key="3">
    <source>
        <dbReference type="PROSITE" id="PS50835"/>
    </source>
</evidence>
<dbReference type="SUPFAM" id="SSF48726">
    <property type="entry name" value="Immunoglobulin"/>
    <property type="match status" value="1"/>
</dbReference>
<dbReference type="GO" id="GO:0005576">
    <property type="term" value="C:extracellular region"/>
    <property type="evidence" value="ECO:0007669"/>
    <property type="project" value="InterPro"/>
</dbReference>
<feature type="compositionally biased region" description="Low complexity" evidence="1">
    <location>
        <begin position="450"/>
        <end position="466"/>
    </location>
</feature>
<dbReference type="GO" id="GO:0002199">
    <property type="term" value="C:zona pellucida receptor complex"/>
    <property type="evidence" value="ECO:0007669"/>
    <property type="project" value="TreeGrafter"/>
</dbReference>
<dbReference type="PROSITE" id="PS50835">
    <property type="entry name" value="IG_LIKE"/>
    <property type="match status" value="1"/>
</dbReference>
<dbReference type="SUPFAM" id="SSF57184">
    <property type="entry name" value="Growth factor receptor domain"/>
    <property type="match status" value="1"/>
</dbReference>
<gene>
    <name evidence="4" type="primary">Zpbp2_0</name>
    <name evidence="4" type="ORF">GLAPRA_R08963</name>
</gene>
<dbReference type="InterPro" id="IPR009030">
    <property type="entry name" value="Growth_fac_rcpt_cys_sf"/>
</dbReference>
<feature type="non-terminal residue" evidence="4">
    <location>
        <position position="1"/>
    </location>
</feature>
<evidence type="ECO:0000256" key="1">
    <source>
        <dbReference type="SAM" id="MobiDB-lite"/>
    </source>
</evidence>
<evidence type="ECO:0000313" key="5">
    <source>
        <dbReference type="Proteomes" id="UP000583049"/>
    </source>
</evidence>
<feature type="domain" description="Ig-like" evidence="3">
    <location>
        <begin position="74"/>
        <end position="144"/>
    </location>
</feature>
<sequence>MVTRCSTLRSRMLYVPRVGPNLGGPRVLGTMQILTLVLCSCSGKTAALPWDLPANSSWEHQGGEMCLVFIHTESSLYSLPCSPIEMEVAHPTYRWVQDGAASRLFSVTKEGHLLFQRFQAGDSGNYSCTISYMKHGVPVSQTFHYSIFGYHVLGGLDTVLLFHNQFCEDEQTKRFLQDLQDKLRQLEIKQHCKLQLTDTFCFPSLSNPLDESVVQVQLEVSPFGPHWDEHCNSQDVEVVTDCYRKTVQHNLGQVQLALTRFFKKHKSFHVTGPDITGSNFTNKFVGFLKTKKCSGGYGQTKQLQRCLDCCTVCPPGTFSPQRTSQCSPCPVGTYSPIYGVALCTPCKDGMITSVPGASSMMDCVNKERTKQAVSVVHRIPVLILIMLPTLLAFNFLFILSSCYRFYREYRVSSPRASKVTGRTTRMEMVTSLFRMPRQGPQAGPDAGPASDTSDTSDTSDVGTSASQGGNEEPTDGTPSPAVTSNLAAATGETTPLLTQEDRKDTF</sequence>
<feature type="compositionally biased region" description="Polar residues" evidence="1">
    <location>
        <begin position="476"/>
        <end position="497"/>
    </location>
</feature>
<dbReference type="InterPro" id="IPR048806">
    <property type="entry name" value="ZPBP1/2_N"/>
</dbReference>
<evidence type="ECO:0000256" key="2">
    <source>
        <dbReference type="SAM" id="Phobius"/>
    </source>
</evidence>
<dbReference type="PANTHER" id="PTHR15443:SF5">
    <property type="entry name" value="ZONA PELLUCIDA-BINDING PROTEIN 1"/>
    <property type="match status" value="1"/>
</dbReference>
<dbReference type="AlphaFoldDB" id="A0A7L4MB54"/>
<dbReference type="InterPro" id="IPR036179">
    <property type="entry name" value="Ig-like_dom_sf"/>
</dbReference>
<dbReference type="PANTHER" id="PTHR15443">
    <property type="entry name" value="ZONA PELLUCIDA BINDING PROTEIN SP38"/>
    <property type="match status" value="1"/>
</dbReference>
<proteinExistence type="predicted"/>
<feature type="region of interest" description="Disordered" evidence="1">
    <location>
        <begin position="433"/>
        <end position="506"/>
    </location>
</feature>
<reference evidence="4 5" key="1">
    <citation type="submission" date="2019-09" db="EMBL/GenBank/DDBJ databases">
        <title>Bird 10,000 Genomes (B10K) Project - Family phase.</title>
        <authorList>
            <person name="Zhang G."/>
        </authorList>
    </citation>
    <scope>NUCLEOTIDE SEQUENCE [LARGE SCALE GENOMIC DNA]</scope>
    <source>
        <strain evidence="4">B10K-CU-031-08</strain>
        <tissue evidence="4">Muscle</tissue>
    </source>
</reference>
<evidence type="ECO:0000313" key="4">
    <source>
        <dbReference type="EMBL" id="NXY74907.1"/>
    </source>
</evidence>
<dbReference type="SMART" id="SM01411">
    <property type="entry name" value="Ephrin_rec_like"/>
    <property type="match status" value="1"/>
</dbReference>
<dbReference type="Pfam" id="PF07699">
    <property type="entry name" value="Ephrin_rec_like"/>
    <property type="match status" value="1"/>
</dbReference>
<keyword evidence="2" id="KW-0812">Transmembrane</keyword>
<dbReference type="GO" id="GO:0007339">
    <property type="term" value="P:binding of sperm to zona pellucida"/>
    <property type="evidence" value="ECO:0007669"/>
    <property type="project" value="InterPro"/>
</dbReference>
<dbReference type="Gene3D" id="2.10.50.10">
    <property type="entry name" value="Tumor Necrosis Factor Receptor, subunit A, domain 2"/>
    <property type="match status" value="1"/>
</dbReference>
<dbReference type="GO" id="GO:0001675">
    <property type="term" value="P:acrosome assembly"/>
    <property type="evidence" value="ECO:0007669"/>
    <property type="project" value="TreeGrafter"/>
</dbReference>
<dbReference type="InterPro" id="IPR007110">
    <property type="entry name" value="Ig-like_dom"/>
</dbReference>
<dbReference type="Pfam" id="PF07354">
    <property type="entry name" value="Sp38"/>
    <property type="match status" value="1"/>
</dbReference>